<dbReference type="InterPro" id="IPR015421">
    <property type="entry name" value="PyrdxlP-dep_Trfase_major"/>
</dbReference>
<dbReference type="RefSeq" id="WP_204005264.1">
    <property type="nucleotide sequence ID" value="NZ_BOPG01000058.1"/>
</dbReference>
<dbReference type="Proteomes" id="UP000612585">
    <property type="component" value="Unassembled WGS sequence"/>
</dbReference>
<dbReference type="InterPro" id="IPR015422">
    <property type="entry name" value="PyrdxlP-dep_Trfase_small"/>
</dbReference>
<protein>
    <submittedName>
        <fullName evidence="8">Aspartate aminotransferase family protein</fullName>
    </submittedName>
</protein>
<dbReference type="PANTHER" id="PTHR11999">
    <property type="entry name" value="GROUP II PYRIDOXAL-5-PHOSPHATE DECARBOXYLASE"/>
    <property type="match status" value="1"/>
</dbReference>
<dbReference type="InterPro" id="IPR015424">
    <property type="entry name" value="PyrdxlP-dep_Trfase"/>
</dbReference>
<keyword evidence="5 7" id="KW-0456">Lyase</keyword>
<dbReference type="InterPro" id="IPR010977">
    <property type="entry name" value="Aromatic_deC"/>
</dbReference>
<evidence type="ECO:0000313" key="9">
    <source>
        <dbReference type="Proteomes" id="UP000612585"/>
    </source>
</evidence>
<proteinExistence type="inferred from homology"/>
<keyword evidence="3" id="KW-0210">Decarboxylase</keyword>
<dbReference type="GO" id="GO:0008483">
    <property type="term" value="F:transaminase activity"/>
    <property type="evidence" value="ECO:0007669"/>
    <property type="project" value="UniProtKB-KW"/>
</dbReference>
<accession>A0A8J4E480</accession>
<dbReference type="GO" id="GO:0004058">
    <property type="term" value="F:aromatic-L-amino-acid decarboxylase activity"/>
    <property type="evidence" value="ECO:0007669"/>
    <property type="project" value="UniProtKB-ARBA"/>
</dbReference>
<reference evidence="8" key="1">
    <citation type="submission" date="2021-01" db="EMBL/GenBank/DDBJ databases">
        <title>Whole genome shotgun sequence of Virgisporangium aurantiacum NBRC 16421.</title>
        <authorList>
            <person name="Komaki H."/>
            <person name="Tamura T."/>
        </authorList>
    </citation>
    <scope>NUCLEOTIDE SEQUENCE</scope>
    <source>
        <strain evidence="8">NBRC 16421</strain>
    </source>
</reference>
<dbReference type="SUPFAM" id="SSF53383">
    <property type="entry name" value="PLP-dependent transferases"/>
    <property type="match status" value="1"/>
</dbReference>
<dbReference type="EMBL" id="BOPG01000058">
    <property type="protein sequence ID" value="GIJ60718.1"/>
    <property type="molecule type" value="Genomic_DNA"/>
</dbReference>
<dbReference type="Gene3D" id="3.40.640.10">
    <property type="entry name" value="Type I PLP-dependent aspartate aminotransferase-like (Major domain)"/>
    <property type="match status" value="1"/>
</dbReference>
<dbReference type="Gene3D" id="3.90.1150.10">
    <property type="entry name" value="Aspartate Aminotransferase, domain 1"/>
    <property type="match status" value="1"/>
</dbReference>
<gene>
    <name evidence="8" type="ORF">Vau01_082340</name>
</gene>
<keyword evidence="9" id="KW-1185">Reference proteome</keyword>
<sequence>MQVPDWETPLGEAYRHALAHLTGLPGRPVGVPVDPAAMRAALGGPVPETPTPAADVITALATAAGPGLMATGSGRFFGFVIGGVTPAALAADWLTATWDQNAGLYAVSPAAAAVEEIAGGWLLDILGLPGDASVGFVTGAQMANLTALAAARHEMLRRVGWDVEKRGLAAAPTVRVLAGADRHDTIDRALRFLGLGTDAIVAVEADSQGRMRVDALRRALDEQSGPVIVCAQAGNVNSGAVDPIGAIVDLAHGVGAWVHVDGAFGLWAAASPDLKPLLAGVERADSWATDAHKWLNVPYDSGLVFCAHPAAHRAAMGVRAAYLVHADGAGRDPLDHNPEFSRRARGFAVYAALRALGRSGVAEIVDRCCALARRFADRLGAADGVTVLNDVVLNQVLVRFDGPDERTRSVIDALRADGTCFVSGTTWRGRAAMRISVTNWTTDADDVDASVKAMLTLAGPR</sequence>
<dbReference type="Pfam" id="PF00282">
    <property type="entry name" value="Pyridoxal_deC"/>
    <property type="match status" value="1"/>
</dbReference>
<comment type="cofactor">
    <cofactor evidence="1 6 7">
        <name>pyridoxal 5'-phosphate</name>
        <dbReference type="ChEBI" id="CHEBI:597326"/>
    </cofactor>
</comment>
<dbReference type="GO" id="GO:0030170">
    <property type="term" value="F:pyridoxal phosphate binding"/>
    <property type="evidence" value="ECO:0007669"/>
    <property type="project" value="InterPro"/>
</dbReference>
<dbReference type="AlphaFoldDB" id="A0A8J4E480"/>
<name>A0A8J4E480_9ACTN</name>
<evidence type="ECO:0000256" key="4">
    <source>
        <dbReference type="ARBA" id="ARBA00022898"/>
    </source>
</evidence>
<evidence type="ECO:0000256" key="3">
    <source>
        <dbReference type="ARBA" id="ARBA00022793"/>
    </source>
</evidence>
<comment type="similarity">
    <text evidence="2 7">Belongs to the group II decarboxylase family.</text>
</comment>
<evidence type="ECO:0000256" key="7">
    <source>
        <dbReference type="RuleBase" id="RU000382"/>
    </source>
</evidence>
<evidence type="ECO:0000256" key="6">
    <source>
        <dbReference type="PIRSR" id="PIRSR602129-50"/>
    </source>
</evidence>
<dbReference type="PANTHER" id="PTHR11999:SF70">
    <property type="entry name" value="MIP05841P"/>
    <property type="match status" value="1"/>
</dbReference>
<keyword evidence="8" id="KW-0032">Aminotransferase</keyword>
<feature type="modified residue" description="N6-(pyridoxal phosphate)lysine" evidence="6">
    <location>
        <position position="293"/>
    </location>
</feature>
<keyword evidence="4 6" id="KW-0663">Pyridoxal phosphate</keyword>
<dbReference type="InterPro" id="IPR002129">
    <property type="entry name" value="PyrdxlP-dep_de-COase"/>
</dbReference>
<evidence type="ECO:0000256" key="5">
    <source>
        <dbReference type="ARBA" id="ARBA00023239"/>
    </source>
</evidence>
<evidence type="ECO:0000313" key="8">
    <source>
        <dbReference type="EMBL" id="GIJ60718.1"/>
    </source>
</evidence>
<organism evidence="8 9">
    <name type="scientific">Virgisporangium aurantiacum</name>
    <dbReference type="NCBI Taxonomy" id="175570"/>
    <lineage>
        <taxon>Bacteria</taxon>
        <taxon>Bacillati</taxon>
        <taxon>Actinomycetota</taxon>
        <taxon>Actinomycetes</taxon>
        <taxon>Micromonosporales</taxon>
        <taxon>Micromonosporaceae</taxon>
        <taxon>Virgisporangium</taxon>
    </lineage>
</organism>
<evidence type="ECO:0000256" key="2">
    <source>
        <dbReference type="ARBA" id="ARBA00009533"/>
    </source>
</evidence>
<dbReference type="GO" id="GO:0019752">
    <property type="term" value="P:carboxylic acid metabolic process"/>
    <property type="evidence" value="ECO:0007669"/>
    <property type="project" value="InterPro"/>
</dbReference>
<keyword evidence="8" id="KW-0808">Transferase</keyword>
<comment type="caution">
    <text evidence="8">The sequence shown here is derived from an EMBL/GenBank/DDBJ whole genome shotgun (WGS) entry which is preliminary data.</text>
</comment>
<evidence type="ECO:0000256" key="1">
    <source>
        <dbReference type="ARBA" id="ARBA00001933"/>
    </source>
</evidence>